<evidence type="ECO:0000313" key="3">
    <source>
        <dbReference type="Proteomes" id="UP000297739"/>
    </source>
</evidence>
<evidence type="ECO:0000259" key="1">
    <source>
        <dbReference type="Pfam" id="PF00561"/>
    </source>
</evidence>
<feature type="domain" description="AB hydrolase-1" evidence="1">
    <location>
        <begin position="4"/>
        <end position="144"/>
    </location>
</feature>
<dbReference type="RefSeq" id="WP_135496411.1">
    <property type="nucleotide sequence ID" value="NZ_SRLD01000005.1"/>
</dbReference>
<reference evidence="2 3" key="1">
    <citation type="submission" date="2019-04" db="EMBL/GenBank/DDBJ databases">
        <authorList>
            <person name="Feng G."/>
            <person name="Zhang J."/>
            <person name="Zhu H."/>
        </authorList>
    </citation>
    <scope>NUCLEOTIDE SEQUENCE [LARGE SCALE GENOMIC DNA]</scope>
    <source>
        <strain evidence="2 3">JCM 17223</strain>
    </source>
</reference>
<proteinExistence type="predicted"/>
<dbReference type="GO" id="GO:0046464">
    <property type="term" value="P:acylglycerol catabolic process"/>
    <property type="evidence" value="ECO:0007669"/>
    <property type="project" value="TreeGrafter"/>
</dbReference>
<organism evidence="2 3">
    <name type="scientific">Hymenobacter elongatus</name>
    <dbReference type="NCBI Taxonomy" id="877208"/>
    <lineage>
        <taxon>Bacteria</taxon>
        <taxon>Pseudomonadati</taxon>
        <taxon>Bacteroidota</taxon>
        <taxon>Cytophagia</taxon>
        <taxon>Cytophagales</taxon>
        <taxon>Hymenobacteraceae</taxon>
        <taxon>Hymenobacter</taxon>
    </lineage>
</organism>
<dbReference type="OrthoDB" id="9791779at2"/>
<dbReference type="GO" id="GO:0016020">
    <property type="term" value="C:membrane"/>
    <property type="evidence" value="ECO:0007669"/>
    <property type="project" value="TreeGrafter"/>
</dbReference>
<dbReference type="Proteomes" id="UP000297739">
    <property type="component" value="Unassembled WGS sequence"/>
</dbReference>
<dbReference type="GO" id="GO:0047372">
    <property type="term" value="F:monoacylglycerol lipase activity"/>
    <property type="evidence" value="ECO:0007669"/>
    <property type="project" value="TreeGrafter"/>
</dbReference>
<dbReference type="PANTHER" id="PTHR43798">
    <property type="entry name" value="MONOACYLGLYCEROL LIPASE"/>
    <property type="match status" value="1"/>
</dbReference>
<accession>A0A4Z0PNP8</accession>
<dbReference type="Gene3D" id="3.40.50.1820">
    <property type="entry name" value="alpha/beta hydrolase"/>
    <property type="match status" value="1"/>
</dbReference>
<keyword evidence="3" id="KW-1185">Reference proteome</keyword>
<dbReference type="SUPFAM" id="SSF53474">
    <property type="entry name" value="alpha/beta-Hydrolases"/>
    <property type="match status" value="1"/>
</dbReference>
<protein>
    <submittedName>
        <fullName evidence="2">Alpha/beta hydrolase</fullName>
    </submittedName>
</protein>
<dbReference type="Pfam" id="PF00561">
    <property type="entry name" value="Abhydrolase_1"/>
    <property type="match status" value="1"/>
</dbReference>
<sequence length="232" mass="25199">MKQHVLLLHGALASGKQLQSLARDLSPLYEVHTLTFSGHGGRALKPAEFNMAGFAQEVRAFIREKALATLHVFGYSMGGYAALLAAAEAPGPITTITTLGTKFDWSPATAAAETRLLDAAKLLEKVPQFVQQLAHTHAPTEWTAVLDATRHLMLHLGEQPPLTPEKLATIRIPVQVLVGELDKTADVDASSLHAAYVPHATFEVLMNTPHPLERVNPDELARRIIRFIESAA</sequence>
<dbReference type="EMBL" id="SRLD01000005">
    <property type="protein sequence ID" value="TGE18898.1"/>
    <property type="molecule type" value="Genomic_DNA"/>
</dbReference>
<dbReference type="InterPro" id="IPR000073">
    <property type="entry name" value="AB_hydrolase_1"/>
</dbReference>
<dbReference type="InterPro" id="IPR050266">
    <property type="entry name" value="AB_hydrolase_sf"/>
</dbReference>
<dbReference type="InterPro" id="IPR029058">
    <property type="entry name" value="AB_hydrolase_fold"/>
</dbReference>
<name>A0A4Z0PNP8_9BACT</name>
<dbReference type="PANTHER" id="PTHR43798:SF5">
    <property type="entry name" value="MONOACYLGLYCEROL LIPASE ABHD6"/>
    <property type="match status" value="1"/>
</dbReference>
<evidence type="ECO:0000313" key="2">
    <source>
        <dbReference type="EMBL" id="TGE18898.1"/>
    </source>
</evidence>
<gene>
    <name evidence="2" type="ORF">E5J99_03920</name>
</gene>
<keyword evidence="2" id="KW-0378">Hydrolase</keyword>
<dbReference type="AlphaFoldDB" id="A0A4Z0PNP8"/>
<comment type="caution">
    <text evidence="2">The sequence shown here is derived from an EMBL/GenBank/DDBJ whole genome shotgun (WGS) entry which is preliminary data.</text>
</comment>